<dbReference type="OMA" id="MVMCMCF"/>
<feature type="transmembrane region" description="Helical" evidence="8">
    <location>
        <begin position="501"/>
        <end position="524"/>
    </location>
</feature>
<evidence type="ECO:0000313" key="12">
    <source>
        <dbReference type="FlyBase" id="FBgn0040333"/>
    </source>
</evidence>
<feature type="transmembrane region" description="Helical" evidence="8">
    <location>
        <begin position="417"/>
        <end position="440"/>
    </location>
</feature>
<feature type="domain" description="Polycystin" evidence="10">
    <location>
        <begin position="171"/>
        <end position="369"/>
    </location>
</feature>
<keyword evidence="4 8" id="KW-1133">Transmembrane helix</keyword>
<evidence type="ECO:0000256" key="5">
    <source>
        <dbReference type="ARBA" id="ARBA00023136"/>
    </source>
</evidence>
<dbReference type="EMBL" id="AE014298">
    <property type="protein sequence ID" value="AHN59302.1"/>
    <property type="molecule type" value="Genomic_DNA"/>
</dbReference>
<dbReference type="OrthoDB" id="5322100at2759"/>
<feature type="compositionally biased region" description="Basic and acidic residues" evidence="7">
    <location>
        <begin position="741"/>
        <end position="750"/>
    </location>
</feature>
<dbReference type="GeneID" id="31246"/>
<evidence type="ECO:0000313" key="13">
    <source>
        <dbReference type="Proteomes" id="UP000000803"/>
    </source>
</evidence>
<feature type="transmembrane region" description="Helical" evidence="8">
    <location>
        <begin position="536"/>
        <end position="554"/>
    </location>
</feature>
<dbReference type="InterPro" id="IPR051223">
    <property type="entry name" value="Polycystin"/>
</dbReference>
<dbReference type="VEuPathDB" id="VectorBase:FBgn0040333"/>
<comment type="subcellular location">
    <subcellularLocation>
        <location evidence="1">Membrane</location>
        <topology evidence="1">Multi-pass membrane protein</topology>
    </subcellularLocation>
</comment>
<reference evidence="11 13" key="2">
    <citation type="journal article" date="2002" name="Genome Biol.">
        <title>Finishing a whole-genome shotgun: release 3 of the Drosophila melanogaster euchromatic genome sequence.</title>
        <authorList>
            <person name="Celniker S.E."/>
            <person name="Wheeler D.A."/>
            <person name="Kronmiller B."/>
            <person name="Carlson J.W."/>
            <person name="Halpern A."/>
            <person name="Patel S."/>
            <person name="Adams M."/>
            <person name="Champe M."/>
            <person name="Dugan S.P."/>
            <person name="Frise E."/>
            <person name="Hodgson A."/>
            <person name="George R.A."/>
            <person name="Hoskins R.A."/>
            <person name="Laverty T."/>
            <person name="Muzny D.M."/>
            <person name="Nelson C.R."/>
            <person name="Pacleb J.M."/>
            <person name="Park S."/>
            <person name="Pfeiffer B.D."/>
            <person name="Richards S."/>
            <person name="Sodergren E.J."/>
            <person name="Svirskas R."/>
            <person name="Tabor P.E."/>
            <person name="Wan K."/>
            <person name="Stapleton M."/>
            <person name="Sutton G.G."/>
            <person name="Venter C."/>
            <person name="Weinstock G."/>
            <person name="Scherer S.E."/>
            <person name="Myers E.W."/>
            <person name="Gibbs R.A."/>
            <person name="Rubin G.M."/>
        </authorList>
    </citation>
    <scope>NUCLEOTIDE SEQUENCE [LARGE SCALE GENOMIC DNA]</scope>
    <source>
        <strain evidence="13">Berkeley</strain>
    </source>
</reference>
<dbReference type="STRING" id="7227.FBpp0309091"/>
<dbReference type="PRINTS" id="PR01433">
    <property type="entry name" value="POLYCYSTIN2"/>
</dbReference>
<dbReference type="AGR" id="FB:FBgn0040333"/>
<dbReference type="PANTHER" id="PTHR10877">
    <property type="entry name" value="POLYCYSTIN FAMILY MEMBER"/>
    <property type="match status" value="1"/>
</dbReference>
<dbReference type="CTD" id="31246"/>
<dbReference type="Pfam" id="PF20519">
    <property type="entry name" value="Polycystin_dom"/>
    <property type="match status" value="1"/>
</dbReference>
<sequence length="750" mass="87136">MKVKKTHWAMFAITVGIIIGCMICIAVFAGFQHEDVKFKTMLVSIVIVLIFQFLIGDPIKFVILSIDRALWPPRIYIPPRCDKDEMDEKEERRDFLKQRLINKRANLMLTSRYRNYKLNDQYKMIAHDLFIYGPYFLCLMCLVLVTRDQTLYHNTRIITDLFMYNHTDYTGLQEVYFLNQLFDFIESTLVLAFNSNSTESGSPGWAHAEQSVLLGVMRLRQLRVSNPQVGLGPPKFSDTYYMPDWQLPYRKLHYSDKYWRIYEPWIPIKMGFEFLDALLMNFDHVGSLNSYPELAGYVSLLARSAANSMKVIDYLSENHWLTLNTSAVFIDFTLYNVDVNLFSICTLRVEKTPFGGIVPDVQVDSAKLLENVDQMPYTGLLALLIYVLVFIQFAQTLAVKLWYEPHLLKSVWNKLDLFIFMVNVLVVVLVVLRESLVASMMKKVEGASKMEFIDFRRPSRMHQLTTITIGFLICITTLRLWRVLQFASVFKLFTRTLYLAWSAVASTAIAIVIFLIGFCFAVVTINGNYSSNFNKLVKSMVMCMCYSFGFSAQVKPSELFHGGKWLGILCYGVLAFVIIVLLINVFVSLINDYFTVAKTIRDSERENRITFFEFLVVEFSGVLGRFRKLPCWRRNYVRNGRTVAENVSRKLDSMDRQRLMRRRLRQGRHHVSRPVSAEDALLEYKDRGDKMVNVHYILNIQLTLIRMFLFDEYVEWPQEQQKQPEAQDPDPNLGPDGSPPQDKRQDEAEA</sequence>
<dbReference type="GO" id="GO:0005262">
    <property type="term" value="F:calcium channel activity"/>
    <property type="evidence" value="ECO:0000250"/>
    <property type="project" value="FlyBase"/>
</dbReference>
<keyword evidence="3 8" id="KW-0812">Transmembrane</keyword>
<dbReference type="GO" id="GO:0005509">
    <property type="term" value="F:calcium ion binding"/>
    <property type="evidence" value="ECO:0007669"/>
    <property type="project" value="InterPro"/>
</dbReference>
<feature type="domain" description="Polycystin cation channel PKD1/PKD2" evidence="9">
    <location>
        <begin position="371"/>
        <end position="595"/>
    </location>
</feature>
<keyword evidence="6" id="KW-0325">Glycoprotein</keyword>
<dbReference type="GO" id="GO:0009409">
    <property type="term" value="P:response to cold"/>
    <property type="evidence" value="ECO:0000315"/>
    <property type="project" value="FlyBase"/>
</dbReference>
<reference evidence="11 13" key="4">
    <citation type="journal article" date="2002" name="Genome Biol.">
        <title>The transposable elements of the Drosophila melanogaster euchromatin: a genomics perspective.</title>
        <authorList>
            <person name="Kaminker J.S."/>
            <person name="Bergman C.M."/>
            <person name="Kronmiller B."/>
            <person name="Carlson J."/>
            <person name="Svirskas R."/>
            <person name="Patel S."/>
            <person name="Frise E."/>
            <person name="Wheeler D.A."/>
            <person name="Lewis S.E."/>
            <person name="Rubin G.M."/>
            <person name="Ashburner M."/>
            <person name="Celniker S.E."/>
        </authorList>
    </citation>
    <scope>NUCLEOTIDE SEQUENCE [LARGE SCALE GENOMIC DNA]</scope>
    <source>
        <strain evidence="13">Berkeley</strain>
    </source>
</reference>
<reference evidence="11 13" key="5">
    <citation type="journal article" date="2002" name="Genome Biol.">
        <title>Heterochromatic sequences in a Drosophila whole-genome shotgun assembly.</title>
        <authorList>
            <person name="Hoskins R.A."/>
            <person name="Smith C.D."/>
            <person name="Carlson J.W."/>
            <person name="Carvalho A.B."/>
            <person name="Halpern A."/>
            <person name="Kaminker J.S."/>
            <person name="Kennedy C."/>
            <person name="Mungall C.J."/>
            <person name="Sullivan B.A."/>
            <person name="Sutton G.G."/>
            <person name="Yasuhara J.C."/>
            <person name="Wakimoto B.T."/>
            <person name="Myers E.W."/>
            <person name="Celniker S.E."/>
            <person name="Rubin G.M."/>
            <person name="Karpen G.H."/>
        </authorList>
    </citation>
    <scope>NUCLEOTIDE SEQUENCE [LARGE SCALE GENOMIC DNA]</scope>
    <source>
        <strain evidence="13">Berkeley</strain>
    </source>
</reference>
<dbReference type="ExpressionAtlas" id="X2JI61">
    <property type="expression patterns" value="baseline and differential"/>
</dbReference>
<evidence type="ECO:0000256" key="1">
    <source>
        <dbReference type="ARBA" id="ARBA00004141"/>
    </source>
</evidence>
<dbReference type="KEGG" id="dme:Dmel_CG13762"/>
<feature type="transmembrane region" description="Helical" evidence="8">
    <location>
        <begin position="461"/>
        <end position="481"/>
    </location>
</feature>
<dbReference type="FlyBase" id="FBgn0040333">
    <property type="gene designation" value="brv3"/>
</dbReference>
<dbReference type="GO" id="GO:0016020">
    <property type="term" value="C:membrane"/>
    <property type="evidence" value="ECO:0000318"/>
    <property type="project" value="GO_Central"/>
</dbReference>
<dbReference type="InterPro" id="IPR013122">
    <property type="entry name" value="PKD1_2_channel"/>
</dbReference>
<reference evidence="11 13" key="10">
    <citation type="journal article" date="2015" name="G3 (Bethesda)">
        <title>Gene Model Annotations for Drosophila melanogaster: The Rule-Benders.</title>
        <authorList>
            <consortium name="FlyBase Consortium"/>
            <person name="Crosby M.A."/>
            <person name="Gramates L.S."/>
            <person name="Dos Santos G."/>
            <person name="Matthews B.B."/>
            <person name="St Pierre S.E."/>
            <person name="Zhou P."/>
            <person name="Schroeder A.J."/>
            <person name="Falls K."/>
            <person name="Emmert D.B."/>
            <person name="Russo S.M."/>
            <person name="Gelbart W.M."/>
            <person name="null"/>
        </authorList>
    </citation>
    <scope>NUCLEOTIDE SEQUENCE [LARGE SCALE GENOMIC DNA]</scope>
    <source>
        <strain evidence="13">Berkeley</strain>
    </source>
</reference>
<protein>
    <submittedName>
        <fullName evidence="11">Brivido-3, isoform C</fullName>
    </submittedName>
</protein>
<reference evidence="11 13" key="1">
    <citation type="journal article" date="2000" name="Science">
        <title>The genome sequence of Drosophila melanogaster.</title>
        <authorList>
            <person name="Adams M.D."/>
            <person name="Celniker S.E."/>
            <person name="Holt R.A."/>
            <person name="Evans C.A."/>
            <person name="Gocayne J.D."/>
            <person name="Amanatides P.G."/>
            <person name="Scherer S.E."/>
            <person name="Li P.W."/>
            <person name="Hoskins R.A."/>
            <person name="Galle R.F."/>
            <person name="George R.A."/>
            <person name="Lewis S.E."/>
            <person name="Richards S."/>
            <person name="Ashburner M."/>
            <person name="Henderson S.N."/>
            <person name="Sutton G.G."/>
            <person name="Wortman J.R."/>
            <person name="Yandell M.D."/>
            <person name="Zhang Q."/>
            <person name="Chen L.X."/>
            <person name="Brandon R.C."/>
            <person name="Rogers Y.H."/>
            <person name="Blazej R.G."/>
            <person name="Champe M."/>
            <person name="Pfeiffer B.D."/>
            <person name="Wan K.H."/>
            <person name="Doyle C."/>
            <person name="Baxter E.G."/>
            <person name="Helt G."/>
            <person name="Nelson C.R."/>
            <person name="Gabor G.L."/>
            <person name="Abril J.F."/>
            <person name="Agbayani A."/>
            <person name="An H.J."/>
            <person name="Andrews-Pfannkoch C."/>
            <person name="Baldwin D."/>
            <person name="Ballew R.M."/>
            <person name="Basu A."/>
            <person name="Baxendale J."/>
            <person name="Bayraktaroglu L."/>
            <person name="Beasley E.M."/>
            <person name="Beeson K.Y."/>
            <person name="Benos P.V."/>
            <person name="Berman B.P."/>
            <person name="Bhandari D."/>
            <person name="Bolshakov S."/>
            <person name="Borkova D."/>
            <person name="Botchan M.R."/>
            <person name="Bouck J."/>
            <person name="Brokstein P."/>
            <person name="Brottier P."/>
            <person name="Burtis K.C."/>
            <person name="Busam D.A."/>
            <person name="Butler H."/>
            <person name="Cadieu E."/>
            <person name="Center A."/>
            <person name="Chandra I."/>
            <person name="Cherry J.M."/>
            <person name="Cawley S."/>
            <person name="Dahlke C."/>
            <person name="Davenport L.B."/>
            <person name="Davies P."/>
            <person name="de Pablos B."/>
            <person name="Delcher A."/>
            <person name="Deng Z."/>
            <person name="Mays A.D."/>
            <person name="Dew I."/>
            <person name="Dietz S.M."/>
            <person name="Dodson K."/>
            <person name="Doup L.E."/>
            <person name="Downes M."/>
            <person name="Dugan-Rocha S."/>
            <person name="Dunkov B.C."/>
            <person name="Dunn P."/>
            <person name="Durbin K.J."/>
            <person name="Evangelista C.C."/>
            <person name="Ferraz C."/>
            <person name="Ferriera S."/>
            <person name="Fleischmann W."/>
            <person name="Fosler C."/>
            <person name="Gabrielian A.E."/>
            <person name="Garg N.S."/>
            <person name="Gelbart W.M."/>
            <person name="Glasser K."/>
            <person name="Glodek A."/>
            <person name="Gong F."/>
            <person name="Gorrell J.H."/>
            <person name="Gu Z."/>
            <person name="Guan P."/>
            <person name="Harris M."/>
            <person name="Harris N.L."/>
            <person name="Harvey D."/>
            <person name="Heiman T.J."/>
            <person name="Hernandez J.R."/>
            <person name="Houck J."/>
            <person name="Hostin D."/>
            <person name="Houston K.A."/>
            <person name="Howland T.J."/>
            <person name="Wei M.H."/>
            <person name="Ibegwam C."/>
            <person name="Jalali M."/>
            <person name="Kalush F."/>
            <person name="Karpen G.H."/>
            <person name="Ke Z."/>
            <person name="Kennison J.A."/>
            <person name="Ketchum K.A."/>
            <person name="Kimmel B.E."/>
            <person name="Kodira C.D."/>
            <person name="Kraft C."/>
            <person name="Kravitz S."/>
            <person name="Kulp D."/>
            <person name="Lai Z."/>
            <person name="Lasko P."/>
            <person name="Lei Y."/>
            <person name="Levitsky A.A."/>
            <person name="Li J."/>
            <person name="Li Z."/>
            <person name="Liang Y."/>
            <person name="Lin X."/>
            <person name="Liu X."/>
            <person name="Mattei B."/>
            <person name="McIntosh T.C."/>
            <person name="McLeod M.P."/>
            <person name="McPherson D."/>
            <person name="Merkulov G."/>
            <person name="Milshina N.V."/>
            <person name="Mobarry C."/>
            <person name="Morris J."/>
            <person name="Moshrefi A."/>
            <person name="Mount S.M."/>
            <person name="Moy M."/>
            <person name="Murphy B."/>
            <person name="Murphy L."/>
            <person name="Muzny D.M."/>
            <person name="Nelson D.L."/>
            <person name="Nelson D.R."/>
            <person name="Nelson K.A."/>
            <person name="Nixon K."/>
            <person name="Nusskern D.R."/>
            <person name="Pacleb J.M."/>
            <person name="Palazzolo M."/>
            <person name="Pittman G.S."/>
            <person name="Pan S."/>
            <person name="Pollard J."/>
            <person name="Puri V."/>
            <person name="Reese M.G."/>
            <person name="Reinert K."/>
            <person name="Remington K."/>
            <person name="Saunders R.D."/>
            <person name="Scheeler F."/>
            <person name="Shen H."/>
            <person name="Shue B.C."/>
            <person name="Siden-Kiamos I."/>
            <person name="Simpson M."/>
            <person name="Skupski M.P."/>
            <person name="Smith T."/>
            <person name="Spier E."/>
            <person name="Spradling A.C."/>
            <person name="Stapleton M."/>
            <person name="Strong R."/>
            <person name="Sun E."/>
            <person name="Svirskas R."/>
            <person name="Tector C."/>
            <person name="Turner R."/>
            <person name="Venter E."/>
            <person name="Wang A.H."/>
            <person name="Wang X."/>
            <person name="Wang Z.Y."/>
            <person name="Wassarman D.A."/>
            <person name="Weinstock G.M."/>
            <person name="Weissenbach J."/>
            <person name="Williams S.M."/>
            <person name="WoodageT"/>
            <person name="Worley K.C."/>
            <person name="Wu D."/>
            <person name="Yang S."/>
            <person name="Yao Q.A."/>
            <person name="Ye J."/>
            <person name="Yeh R.F."/>
            <person name="Zaveri J.S."/>
            <person name="Zhan M."/>
            <person name="Zhang G."/>
            <person name="Zhao Q."/>
            <person name="Zheng L."/>
            <person name="Zheng X.H."/>
            <person name="Zhong F.N."/>
            <person name="Zhong W."/>
            <person name="Zhou X."/>
            <person name="Zhu S."/>
            <person name="Zhu X."/>
            <person name="Smith H.O."/>
            <person name="Gibbs R.A."/>
            <person name="Myers E.W."/>
            <person name="Rubin G.M."/>
            <person name="Venter J.C."/>
        </authorList>
    </citation>
    <scope>NUCLEOTIDE SEQUENCE [LARGE SCALE GENOMIC DNA]</scope>
    <source>
        <strain evidence="13">Berkeley</strain>
    </source>
</reference>
<dbReference type="Bgee" id="FBgn0040333">
    <property type="expression patterns" value="Expressed in early-mid elongation-stage spermatid (Drosophila) in testis and 16 other cell types or tissues"/>
</dbReference>
<dbReference type="PROSITE" id="PS51257">
    <property type="entry name" value="PROKAR_LIPOPROTEIN"/>
    <property type="match status" value="1"/>
</dbReference>
<reference evidence="11 13" key="9">
    <citation type="journal article" date="2015" name="G3 (Bethesda)">
        <title>Gene Model Annotations for Drosophila melanogaster: Impact of High-Throughput Data.</title>
        <authorList>
            <consortium name="FlyBase Consortium"/>
            <person name="Matthews B.B."/>
            <person name="Dos Santos G."/>
            <person name="Crosby M.A."/>
            <person name="Emmert D.B."/>
            <person name="St Pierre S.E."/>
            <person name="Gramates L.S."/>
            <person name="Zhou P."/>
            <person name="Schroeder A.J."/>
            <person name="Falls K."/>
            <person name="Strelets V."/>
            <person name="Russo S.M."/>
            <person name="Gelbart W.M."/>
            <person name="null"/>
        </authorList>
    </citation>
    <scope>NUCLEOTIDE SEQUENCE [LARGE SCALE GENOMIC DNA]</scope>
    <source>
        <strain evidence="13">Berkeley</strain>
    </source>
</reference>
<reference evidence="11 13" key="11">
    <citation type="journal article" date="2015" name="Genome Res.">
        <title>The Release 6 reference sequence of the Drosophila melanogaster genome.</title>
        <authorList>
            <person name="Hoskins R.A."/>
            <person name="Carlson J.W."/>
            <person name="Wan K.H."/>
            <person name="Park S."/>
            <person name="Mendez I."/>
            <person name="Galle S.E."/>
            <person name="Booth B.W."/>
            <person name="Pfeiffer B.D."/>
            <person name="George R.A."/>
            <person name="Svirskas R."/>
            <person name="Krzywinski M."/>
            <person name="Schein J."/>
            <person name="Accardo M.C."/>
            <person name="Damia E."/>
            <person name="Messina G."/>
            <person name="Mendez-Lago M."/>
            <person name="de Pablos B."/>
            <person name="Demakova O.V."/>
            <person name="Andreyeva E.N."/>
            <person name="Boldyreva L.V."/>
            <person name="Marra M."/>
            <person name="Carvalho A.B."/>
            <person name="Dimitri P."/>
            <person name="Villasante A."/>
            <person name="Zhimulev I.F."/>
            <person name="Rubin G.M."/>
            <person name="Karpen G.H."/>
            <person name="Celniker S.E."/>
        </authorList>
    </citation>
    <scope>NUCLEOTIDE SEQUENCE [LARGE SCALE GENOMIC DNA]</scope>
    <source>
        <strain evidence="13">Berkeley</strain>
    </source>
</reference>
<dbReference type="InterPro" id="IPR003915">
    <property type="entry name" value="PKD_2"/>
</dbReference>
<accession>X2JI61</accession>
<keyword evidence="5 8" id="KW-0472">Membrane</keyword>
<evidence type="ECO:0000256" key="8">
    <source>
        <dbReference type="SAM" id="Phobius"/>
    </source>
</evidence>
<evidence type="ECO:0000256" key="3">
    <source>
        <dbReference type="ARBA" id="ARBA00022692"/>
    </source>
</evidence>
<evidence type="ECO:0000256" key="4">
    <source>
        <dbReference type="ARBA" id="ARBA00022989"/>
    </source>
</evidence>
<evidence type="ECO:0000256" key="6">
    <source>
        <dbReference type="ARBA" id="ARBA00023180"/>
    </source>
</evidence>
<reference evidence="11 13" key="8">
    <citation type="journal article" date="2007" name="Science">
        <title>Sequence finishing and mapping of Drosophila melanogaster heterochromatin.</title>
        <authorList>
            <person name="Hoskins R.A."/>
            <person name="Carlson J.W."/>
            <person name="Kennedy C."/>
            <person name="Acevedo D."/>
            <person name="Evans-Holm M."/>
            <person name="Frise E."/>
            <person name="Wan K.H."/>
            <person name="Park S."/>
            <person name="Mendez-Lago M."/>
            <person name="Rossi F."/>
            <person name="Villasante A."/>
            <person name="Dimitri P."/>
            <person name="Karpen G.H."/>
            <person name="Celniker S.E."/>
        </authorList>
    </citation>
    <scope>NUCLEOTIDE SEQUENCE [LARGE SCALE GENOMIC DNA]</scope>
    <source>
        <strain evidence="13">Berkeley</strain>
    </source>
</reference>
<feature type="region of interest" description="Disordered" evidence="7">
    <location>
        <begin position="719"/>
        <end position="750"/>
    </location>
</feature>
<dbReference type="Pfam" id="PF08016">
    <property type="entry name" value="PKD_channel"/>
    <property type="match status" value="1"/>
</dbReference>
<reference evidence="11 13" key="6">
    <citation type="journal article" date="2005" name="PLoS Comput. Biol.">
        <title>Combined evidence annotation of transposable elements in genome sequences.</title>
        <authorList>
            <person name="Quesneville H."/>
            <person name="Bergman C.M."/>
            <person name="Andrieu O."/>
            <person name="Autard D."/>
            <person name="Nouaud D."/>
            <person name="Ashburner M."/>
            <person name="Anxolabehere D."/>
        </authorList>
    </citation>
    <scope>NUCLEOTIDE SEQUENCE [LARGE SCALE GENOMIC DNA]</scope>
    <source>
        <strain evidence="13">Berkeley</strain>
    </source>
</reference>
<dbReference type="PANTHER" id="PTHR10877:SF183">
    <property type="entry name" value="AT14535P-RELATED"/>
    <property type="match status" value="1"/>
</dbReference>
<comment type="similarity">
    <text evidence="2">Belongs to the polycystin family.</text>
</comment>
<evidence type="ECO:0000256" key="7">
    <source>
        <dbReference type="SAM" id="MobiDB-lite"/>
    </source>
</evidence>
<gene>
    <name evidence="11 12" type="primary">brv3</name>
    <name evidence="11" type="synonym">Brivido 3</name>
    <name evidence="11" type="synonym">Brivido3</name>
    <name evidence="11" type="synonym">Brv-3</name>
    <name evidence="11" type="synonym">Brv3</name>
    <name evidence="11" type="synonym">CT33244</name>
    <name evidence="11" type="synonym">Dmel\CG13762</name>
    <name evidence="11" type="synonym">EG:BACR7C10.7</name>
    <name evidence="11 12" type="ORF">CG13762</name>
    <name evidence="11" type="ORF">Dmel_CG13762</name>
</gene>
<dbReference type="FunCoup" id="X2JI61">
    <property type="interactions" value="113"/>
</dbReference>
<evidence type="ECO:0000259" key="10">
    <source>
        <dbReference type="Pfam" id="PF20519"/>
    </source>
</evidence>
<dbReference type="RefSeq" id="NP_001284831.1">
    <property type="nucleotide sequence ID" value="NM_001297902.1"/>
</dbReference>
<dbReference type="BioGRID-ORCS" id="31246">
    <property type="hits" value="0 hits in 3 CRISPR screens"/>
</dbReference>
<organism evidence="11 13">
    <name type="scientific">Drosophila melanogaster</name>
    <name type="common">Fruit fly</name>
    <dbReference type="NCBI Taxonomy" id="7227"/>
    <lineage>
        <taxon>Eukaryota</taxon>
        <taxon>Metazoa</taxon>
        <taxon>Ecdysozoa</taxon>
        <taxon>Arthropoda</taxon>
        <taxon>Hexapoda</taxon>
        <taxon>Insecta</taxon>
        <taxon>Pterygota</taxon>
        <taxon>Neoptera</taxon>
        <taxon>Endopterygota</taxon>
        <taxon>Diptera</taxon>
        <taxon>Brachycera</taxon>
        <taxon>Muscomorpha</taxon>
        <taxon>Ephydroidea</taxon>
        <taxon>Drosophilidae</taxon>
        <taxon>Drosophila</taxon>
        <taxon>Sophophora</taxon>
    </lineage>
</organism>
<reference evidence="11 13" key="3">
    <citation type="journal article" date="2002" name="Genome Biol.">
        <title>Annotation of the Drosophila melanogaster euchromatic genome: a systematic review.</title>
        <authorList>
            <person name="Misra S."/>
            <person name="Crosby M.A."/>
            <person name="Mungall C.J."/>
            <person name="Matthews B.B."/>
            <person name="Campbell K.S."/>
            <person name="Hradecky P."/>
            <person name="Huang Y."/>
            <person name="Kaminker J.S."/>
            <person name="Millburn G.H."/>
            <person name="Prochnik S.E."/>
            <person name="Smith C.D."/>
            <person name="Tupy J.L."/>
            <person name="Whitfied E.J."/>
            <person name="Bayraktaroglu L."/>
            <person name="Berman B.P."/>
            <person name="Bettencourt B.R."/>
            <person name="Celniker S.E."/>
            <person name="de Grey A.D."/>
            <person name="Drysdale R.A."/>
            <person name="Harris N.L."/>
            <person name="Richter J."/>
            <person name="Russo S."/>
            <person name="Schroeder A.J."/>
            <person name="Shu S.Q."/>
            <person name="Stapleton M."/>
            <person name="Yamada C."/>
            <person name="Ashburner M."/>
            <person name="Gelbart W.M."/>
            <person name="Rubin G.M."/>
            <person name="Lewis S.E."/>
        </authorList>
    </citation>
    <scope>GENOME REANNOTATION</scope>
    <source>
        <strain evidence="13">Berkeley</strain>
    </source>
</reference>
<dbReference type="SMR" id="X2JI61"/>
<keyword evidence="13" id="KW-1185">Reference proteome</keyword>
<feature type="transmembrane region" description="Helical" evidence="8">
    <location>
        <begin position="377"/>
        <end position="397"/>
    </location>
</feature>
<feature type="transmembrane region" description="Helical" evidence="8">
    <location>
        <begin position="566"/>
        <end position="590"/>
    </location>
</feature>
<dbReference type="InParanoid" id="X2JI61"/>
<proteinExistence type="inferred from homology"/>
<dbReference type="AlphaFoldDB" id="X2JI61"/>
<feature type="transmembrane region" description="Helical" evidence="8">
    <location>
        <begin position="6"/>
        <end position="29"/>
    </location>
</feature>
<evidence type="ECO:0000259" key="9">
    <source>
        <dbReference type="Pfam" id="PF08016"/>
    </source>
</evidence>
<dbReference type="InterPro" id="IPR046791">
    <property type="entry name" value="Polycystin_dom"/>
</dbReference>
<name>X2JI61_DROME</name>
<dbReference type="Reactome" id="R-DME-5620916">
    <property type="pathway name" value="VxPx cargo-targeting to cilium"/>
</dbReference>
<evidence type="ECO:0000256" key="2">
    <source>
        <dbReference type="ARBA" id="ARBA00007200"/>
    </source>
</evidence>
<feature type="transmembrane region" description="Helical" evidence="8">
    <location>
        <begin position="129"/>
        <end position="146"/>
    </location>
</feature>
<dbReference type="GO" id="GO:0050982">
    <property type="term" value="P:detection of mechanical stimulus"/>
    <property type="evidence" value="ECO:0000318"/>
    <property type="project" value="GO_Central"/>
</dbReference>
<dbReference type="GO" id="GO:0006816">
    <property type="term" value="P:calcium ion transport"/>
    <property type="evidence" value="ECO:0000250"/>
    <property type="project" value="FlyBase"/>
</dbReference>
<dbReference type="DNASU" id="31246"/>
<evidence type="ECO:0000313" key="11">
    <source>
        <dbReference type="EMBL" id="AHN59302.1"/>
    </source>
</evidence>
<reference evidence="11 13" key="7">
    <citation type="journal article" date="2007" name="Science">
        <title>The Release 5.1 annotation of Drosophila melanogaster heterochromatin.</title>
        <authorList>
            <person name="Smith C.D."/>
            <person name="Shu S."/>
            <person name="Mungall C.J."/>
            <person name="Karpen G.H."/>
        </authorList>
    </citation>
    <scope>NUCLEOTIDE SEQUENCE [LARGE SCALE GENOMIC DNA]</scope>
    <source>
        <strain evidence="13">Berkeley</strain>
    </source>
</reference>
<feature type="transmembrane region" description="Helical" evidence="8">
    <location>
        <begin position="41"/>
        <end position="63"/>
    </location>
</feature>
<dbReference type="Proteomes" id="UP000000803">
    <property type="component" value="Chromosome X"/>
</dbReference>